<feature type="compositionally biased region" description="Polar residues" evidence="1">
    <location>
        <begin position="40"/>
        <end position="49"/>
    </location>
</feature>
<feature type="region of interest" description="Disordered" evidence="1">
    <location>
        <begin position="1"/>
        <end position="97"/>
    </location>
</feature>
<gene>
    <name evidence="2" type="ORF">CRENBAI_022210</name>
</gene>
<comment type="caution">
    <text evidence="2">The sequence shown here is derived from an EMBL/GenBank/DDBJ whole genome shotgun (WGS) entry which is preliminary data.</text>
</comment>
<sequence length="97" mass="10181">MQVDMSPGGSSHPRAAIKKFHTEAKARTHPHGGTVPTHTSASKTAQHQAGESPPEPPICRSSQNSEGPREGRHIPTPPGELAPGRCTGEGCLLEPSF</sequence>
<dbReference type="AlphaFoldDB" id="A0AAV9SDA6"/>
<dbReference type="Proteomes" id="UP001311232">
    <property type="component" value="Unassembled WGS sequence"/>
</dbReference>
<organism evidence="2 3">
    <name type="scientific">Crenichthys baileyi</name>
    <name type="common">White River springfish</name>
    <dbReference type="NCBI Taxonomy" id="28760"/>
    <lineage>
        <taxon>Eukaryota</taxon>
        <taxon>Metazoa</taxon>
        <taxon>Chordata</taxon>
        <taxon>Craniata</taxon>
        <taxon>Vertebrata</taxon>
        <taxon>Euteleostomi</taxon>
        <taxon>Actinopterygii</taxon>
        <taxon>Neopterygii</taxon>
        <taxon>Teleostei</taxon>
        <taxon>Neoteleostei</taxon>
        <taxon>Acanthomorphata</taxon>
        <taxon>Ovalentaria</taxon>
        <taxon>Atherinomorphae</taxon>
        <taxon>Cyprinodontiformes</taxon>
        <taxon>Goodeidae</taxon>
        <taxon>Crenichthys</taxon>
    </lineage>
</organism>
<accession>A0AAV9SDA6</accession>
<evidence type="ECO:0000256" key="1">
    <source>
        <dbReference type="SAM" id="MobiDB-lite"/>
    </source>
</evidence>
<proteinExistence type="predicted"/>
<reference evidence="2 3" key="1">
    <citation type="submission" date="2021-06" db="EMBL/GenBank/DDBJ databases">
        <authorList>
            <person name="Palmer J.M."/>
        </authorList>
    </citation>
    <scope>NUCLEOTIDE SEQUENCE [LARGE SCALE GENOMIC DNA]</scope>
    <source>
        <strain evidence="2 3">MEX-2019</strain>
        <tissue evidence="2">Muscle</tissue>
    </source>
</reference>
<dbReference type="EMBL" id="JAHHUM010000584">
    <property type="protein sequence ID" value="KAK5619213.1"/>
    <property type="molecule type" value="Genomic_DNA"/>
</dbReference>
<evidence type="ECO:0000313" key="2">
    <source>
        <dbReference type="EMBL" id="KAK5619213.1"/>
    </source>
</evidence>
<evidence type="ECO:0000313" key="3">
    <source>
        <dbReference type="Proteomes" id="UP001311232"/>
    </source>
</evidence>
<name>A0AAV9SDA6_9TELE</name>
<keyword evidence="3" id="KW-1185">Reference proteome</keyword>
<protein>
    <submittedName>
        <fullName evidence="2">Uncharacterized protein</fullName>
    </submittedName>
</protein>